<name>A0A064CD14_9MYCO</name>
<dbReference type="SMART" id="SM00917">
    <property type="entry name" value="LeuA_dimer"/>
    <property type="match status" value="1"/>
</dbReference>
<organism evidence="3 4">
    <name type="scientific">Mycolicibacterium aromaticivorans JS19b1 = JCM 16368</name>
    <dbReference type="NCBI Taxonomy" id="1440774"/>
    <lineage>
        <taxon>Bacteria</taxon>
        <taxon>Bacillati</taxon>
        <taxon>Actinomycetota</taxon>
        <taxon>Actinomycetes</taxon>
        <taxon>Mycobacteriales</taxon>
        <taxon>Mycobacteriaceae</taxon>
        <taxon>Mycolicibacterium</taxon>
    </lineage>
</organism>
<dbReference type="AlphaFoldDB" id="A0A064CD14"/>
<proteinExistence type="predicted"/>
<dbReference type="SUPFAM" id="SSF110921">
    <property type="entry name" value="2-isopropylmalate synthase LeuA, allosteric (dimerisation) domain"/>
    <property type="match status" value="1"/>
</dbReference>
<protein>
    <submittedName>
        <fullName evidence="3">Homocitrate synthase</fullName>
    </submittedName>
</protein>
<evidence type="ECO:0000313" key="3">
    <source>
        <dbReference type="EMBL" id="KDE98210.1"/>
    </source>
</evidence>
<dbReference type="Gene3D" id="3.30.160.270">
    <property type="match status" value="1"/>
</dbReference>
<dbReference type="EMBL" id="JALN02000001">
    <property type="protein sequence ID" value="KDE98210.1"/>
    <property type="molecule type" value="Genomic_DNA"/>
</dbReference>
<evidence type="ECO:0000313" key="4">
    <source>
        <dbReference type="Proteomes" id="UP000022835"/>
    </source>
</evidence>
<evidence type="ECO:0000256" key="1">
    <source>
        <dbReference type="ARBA" id="ARBA00022679"/>
    </source>
</evidence>
<keyword evidence="1" id="KW-0808">Transferase</keyword>
<accession>A0A064CD14</accession>
<reference evidence="3" key="1">
    <citation type="submission" date="2014-05" db="EMBL/GenBank/DDBJ databases">
        <title>Genome sequence of Mycobacterium aromaticivorans strain JS19b1T (= DSM 45407T).</title>
        <authorList>
            <person name="Kwak Y."/>
            <person name="Park G.-S."/>
            <person name="Li Q.X."/>
            <person name="Lee S.-E."/>
            <person name="Shin J.-H."/>
        </authorList>
    </citation>
    <scope>NUCLEOTIDE SEQUENCE [LARGE SCALE GENOMIC DNA]</scope>
    <source>
        <strain evidence="3">JS19b1</strain>
    </source>
</reference>
<dbReference type="InterPro" id="IPR036230">
    <property type="entry name" value="LeuA_allosteric_dom_sf"/>
</dbReference>
<dbReference type="Proteomes" id="UP000022835">
    <property type="component" value="Unassembled WGS sequence"/>
</dbReference>
<sequence length="155" mass="16745">MSPHSTTVFEPAPRFCAPLPAELREHARTMSWSAFTDTFSPSGGPVRLGSWECDDRSARSGPQPRRFCATIAVDDRIESATVHASGPVAALTAMLYDRGIGVEMTRFHQLAAGSHTATFVQGSDGRRREWAMGWAADPTQSALRAVIACANRLIG</sequence>
<gene>
    <name evidence="3" type="ORF">Y900_004440</name>
</gene>
<dbReference type="GO" id="GO:0009098">
    <property type="term" value="P:L-leucine biosynthetic process"/>
    <property type="evidence" value="ECO:0007669"/>
    <property type="project" value="InterPro"/>
</dbReference>
<comment type="caution">
    <text evidence="3">The sequence shown here is derived from an EMBL/GenBank/DDBJ whole genome shotgun (WGS) entry which is preliminary data.</text>
</comment>
<feature type="domain" description="2-isopropylmalate synthase LeuA allosteric (dimerisation)" evidence="2">
    <location>
        <begin position="29"/>
        <end position="154"/>
    </location>
</feature>
<evidence type="ECO:0000259" key="2">
    <source>
        <dbReference type="SMART" id="SM00917"/>
    </source>
</evidence>
<dbReference type="STRING" id="1440774.Y900_004440"/>
<dbReference type="InterPro" id="IPR013709">
    <property type="entry name" value="2-isopropylmalate_synth_dimer"/>
</dbReference>
<dbReference type="GO" id="GO:0003852">
    <property type="term" value="F:2-isopropylmalate synthase activity"/>
    <property type="evidence" value="ECO:0007669"/>
    <property type="project" value="InterPro"/>
</dbReference>
<dbReference type="RefSeq" id="WP_036339457.1">
    <property type="nucleotide sequence ID" value="NZ_JALN02000001.1"/>
</dbReference>
<dbReference type="eggNOG" id="COG0119">
    <property type="taxonomic scope" value="Bacteria"/>
</dbReference>
<dbReference type="OrthoDB" id="4773719at2"/>
<keyword evidence="4" id="KW-1185">Reference proteome</keyword>